<accession>A0A9Q0W0V8</accession>
<sequence length="96" mass="10627">MAADLVYSTPCILCPLILLLLLFYSFNNFSAKTSAPPSSLSNTSSEMISPNIPGAVKDDHFCNTKKAFDQTGAKRICTGRAGLKQWKKGWQEQEQR</sequence>
<evidence type="ECO:0000256" key="1">
    <source>
        <dbReference type="SAM" id="Phobius"/>
    </source>
</evidence>
<organism evidence="2 3">
    <name type="scientific">Salix koriyanagi</name>
    <dbReference type="NCBI Taxonomy" id="2511006"/>
    <lineage>
        <taxon>Eukaryota</taxon>
        <taxon>Viridiplantae</taxon>
        <taxon>Streptophyta</taxon>
        <taxon>Embryophyta</taxon>
        <taxon>Tracheophyta</taxon>
        <taxon>Spermatophyta</taxon>
        <taxon>Magnoliopsida</taxon>
        <taxon>eudicotyledons</taxon>
        <taxon>Gunneridae</taxon>
        <taxon>Pentapetalae</taxon>
        <taxon>rosids</taxon>
        <taxon>fabids</taxon>
        <taxon>Malpighiales</taxon>
        <taxon>Salicaceae</taxon>
        <taxon>Saliceae</taxon>
        <taxon>Salix</taxon>
    </lineage>
</organism>
<evidence type="ECO:0000313" key="2">
    <source>
        <dbReference type="EMBL" id="KAJ6758600.1"/>
    </source>
</evidence>
<dbReference type="AlphaFoldDB" id="A0A9Q0W0V8"/>
<proteinExistence type="predicted"/>
<dbReference type="EMBL" id="JAPFFM010000006">
    <property type="protein sequence ID" value="KAJ6758600.1"/>
    <property type="molecule type" value="Genomic_DNA"/>
</dbReference>
<keyword evidence="1" id="KW-0812">Transmembrane</keyword>
<name>A0A9Q0W0V8_9ROSI</name>
<reference evidence="2" key="2">
    <citation type="journal article" date="2023" name="Int. J. Mol. Sci.">
        <title>De Novo Assembly and Annotation of 11 Diverse Shrub Willow (Salix) Genomes Reveals Novel Gene Organization in Sex-Linked Regions.</title>
        <authorList>
            <person name="Hyden B."/>
            <person name="Feng K."/>
            <person name="Yates T.B."/>
            <person name="Jawdy S."/>
            <person name="Cereghino C."/>
            <person name="Smart L.B."/>
            <person name="Muchero W."/>
        </authorList>
    </citation>
    <scope>NUCLEOTIDE SEQUENCE</scope>
    <source>
        <tissue evidence="2">Shoot tip</tissue>
    </source>
</reference>
<comment type="caution">
    <text evidence="2">The sequence shown here is derived from an EMBL/GenBank/DDBJ whole genome shotgun (WGS) entry which is preliminary data.</text>
</comment>
<evidence type="ECO:0000313" key="3">
    <source>
        <dbReference type="Proteomes" id="UP001151752"/>
    </source>
</evidence>
<protein>
    <submittedName>
        <fullName evidence="2">Uncharacterized protein</fullName>
    </submittedName>
</protein>
<keyword evidence="1" id="KW-1133">Transmembrane helix</keyword>
<gene>
    <name evidence="2" type="ORF">OIU74_025280</name>
</gene>
<dbReference type="Proteomes" id="UP001151752">
    <property type="component" value="Chromosome 18"/>
</dbReference>
<keyword evidence="1" id="KW-0472">Membrane</keyword>
<reference evidence="2" key="1">
    <citation type="submission" date="2022-11" db="EMBL/GenBank/DDBJ databases">
        <authorList>
            <person name="Hyden B.L."/>
            <person name="Feng K."/>
            <person name="Yates T."/>
            <person name="Jawdy S."/>
            <person name="Smart L.B."/>
            <person name="Muchero W."/>
        </authorList>
    </citation>
    <scope>NUCLEOTIDE SEQUENCE</scope>
    <source>
        <tissue evidence="2">Shoot tip</tissue>
    </source>
</reference>
<feature type="transmembrane region" description="Helical" evidence="1">
    <location>
        <begin position="6"/>
        <end position="26"/>
    </location>
</feature>
<keyword evidence="3" id="KW-1185">Reference proteome</keyword>